<reference evidence="1 2" key="1">
    <citation type="submission" date="2021-01" db="EMBL/GenBank/DDBJ databases">
        <title>Adiantum capillus-veneris genome.</title>
        <authorList>
            <person name="Fang Y."/>
            <person name="Liao Q."/>
        </authorList>
    </citation>
    <scope>NUCLEOTIDE SEQUENCE [LARGE SCALE GENOMIC DNA]</scope>
    <source>
        <strain evidence="1">H3</strain>
        <tissue evidence="1">Leaf</tissue>
    </source>
</reference>
<evidence type="ECO:0000313" key="1">
    <source>
        <dbReference type="EMBL" id="KAI5079979.1"/>
    </source>
</evidence>
<evidence type="ECO:0000313" key="2">
    <source>
        <dbReference type="Proteomes" id="UP000886520"/>
    </source>
</evidence>
<name>A0A9D4V559_ADICA</name>
<comment type="caution">
    <text evidence="1">The sequence shown here is derived from an EMBL/GenBank/DDBJ whole genome shotgun (WGS) entry which is preliminary data.</text>
</comment>
<proteinExistence type="predicted"/>
<protein>
    <submittedName>
        <fullName evidence="1">Uncharacterized protein</fullName>
    </submittedName>
</protein>
<gene>
    <name evidence="1" type="ORF">GOP47_0005458</name>
</gene>
<keyword evidence="2" id="KW-1185">Reference proteome</keyword>
<accession>A0A9D4V559</accession>
<dbReference type="AlphaFoldDB" id="A0A9D4V559"/>
<dbReference type="EMBL" id="JABFUD020000005">
    <property type="protein sequence ID" value="KAI5079979.1"/>
    <property type="molecule type" value="Genomic_DNA"/>
</dbReference>
<dbReference type="Proteomes" id="UP000886520">
    <property type="component" value="Chromosome 5"/>
</dbReference>
<sequence>MGTSFGGKIYAQSTCGREDETDLDEIDQACRLLFVIDEAQEAFFVPLSPSWSVCRDTIIIELKHHQALFLFQVNGHSKGSLRLTQGDFPTVEIDHGYTGYEGHAKSFKSFMNIFIWQDVSQKILKIPAPALAPERSRIIMKNWQVQARPVACRVKIFDKADQLLKKLSCNFSSSLEFGFARAWLLGKLSDLNDIRNSHDQPIVGKSDLMGFQGKLAMGTLKVALGNSGM</sequence>
<organism evidence="1 2">
    <name type="scientific">Adiantum capillus-veneris</name>
    <name type="common">Maidenhair fern</name>
    <dbReference type="NCBI Taxonomy" id="13818"/>
    <lineage>
        <taxon>Eukaryota</taxon>
        <taxon>Viridiplantae</taxon>
        <taxon>Streptophyta</taxon>
        <taxon>Embryophyta</taxon>
        <taxon>Tracheophyta</taxon>
        <taxon>Polypodiopsida</taxon>
        <taxon>Polypodiidae</taxon>
        <taxon>Polypodiales</taxon>
        <taxon>Pteridineae</taxon>
        <taxon>Pteridaceae</taxon>
        <taxon>Vittarioideae</taxon>
        <taxon>Adiantum</taxon>
    </lineage>
</organism>